<dbReference type="Proteomes" id="UP000887574">
    <property type="component" value="Unplaced"/>
</dbReference>
<sequence>MSDEELQLREEEGTPVTRKHRRNYSAEYKLEAIDWAHKYSINSAAKKFTKGIRSRIQDWLKNEDEIRRQVNSSAVGAKRKKLDGGGRPLLRPELDIQLAEWIRESRENKLPMSRRIISLEATQLFEGTGLKNNWEREMRVTVCLCAHSDPGRWTNWHTSLGHLREFRSQAMAADGHNDYEGSGISDDEAEVDLGDVDSDDELILDQNEDEVGYDF</sequence>
<dbReference type="AlphaFoldDB" id="A0A915DBB2"/>
<dbReference type="WBParaSite" id="jg17429">
    <property type="protein sequence ID" value="jg17429"/>
    <property type="gene ID" value="jg17429"/>
</dbReference>
<evidence type="ECO:0000313" key="2">
    <source>
        <dbReference type="WBParaSite" id="jg17429"/>
    </source>
</evidence>
<accession>A0A915DBB2</accession>
<organism evidence="1 2">
    <name type="scientific">Ditylenchus dipsaci</name>
    <dbReference type="NCBI Taxonomy" id="166011"/>
    <lineage>
        <taxon>Eukaryota</taxon>
        <taxon>Metazoa</taxon>
        <taxon>Ecdysozoa</taxon>
        <taxon>Nematoda</taxon>
        <taxon>Chromadorea</taxon>
        <taxon>Rhabditida</taxon>
        <taxon>Tylenchina</taxon>
        <taxon>Tylenchomorpha</taxon>
        <taxon>Sphaerularioidea</taxon>
        <taxon>Anguinidae</taxon>
        <taxon>Anguininae</taxon>
        <taxon>Ditylenchus</taxon>
    </lineage>
</organism>
<dbReference type="Gene3D" id="1.10.10.60">
    <property type="entry name" value="Homeodomain-like"/>
    <property type="match status" value="1"/>
</dbReference>
<evidence type="ECO:0000313" key="1">
    <source>
        <dbReference type="Proteomes" id="UP000887574"/>
    </source>
</evidence>
<name>A0A915DBB2_9BILA</name>
<keyword evidence="1" id="KW-1185">Reference proteome</keyword>
<protein>
    <submittedName>
        <fullName evidence="2">HTH CENPB-type domain-containing protein</fullName>
    </submittedName>
</protein>
<reference evidence="2" key="1">
    <citation type="submission" date="2022-11" db="UniProtKB">
        <authorList>
            <consortium name="WormBaseParasite"/>
        </authorList>
    </citation>
    <scope>IDENTIFICATION</scope>
</reference>
<proteinExistence type="predicted"/>